<gene>
    <name evidence="2" type="ORF">GKC49_01060</name>
</gene>
<keyword evidence="2" id="KW-0808">Transferase</keyword>
<dbReference type="EMBL" id="WKLC01000013">
    <property type="protein sequence ID" value="MSE13790.1"/>
    <property type="molecule type" value="Genomic_DNA"/>
</dbReference>
<protein>
    <submittedName>
        <fullName evidence="2">Nucleotidyltransferase</fullName>
    </submittedName>
</protein>
<evidence type="ECO:0000313" key="3">
    <source>
        <dbReference type="Proteomes" id="UP000461948"/>
    </source>
</evidence>
<dbReference type="AlphaFoldDB" id="A0A7X2MIG2"/>
<name>A0A7X2MIG2_ENTAG</name>
<feature type="domain" description="FHA" evidence="1">
    <location>
        <begin position="61"/>
        <end position="121"/>
    </location>
</feature>
<dbReference type="InterPro" id="IPR000253">
    <property type="entry name" value="FHA_dom"/>
</dbReference>
<dbReference type="Gene3D" id="3.30.460.90">
    <property type="match status" value="1"/>
</dbReference>
<organism evidence="2 3">
    <name type="scientific">Enterobacter agglomerans</name>
    <name type="common">Erwinia herbicola</name>
    <name type="synonym">Pantoea agglomerans</name>
    <dbReference type="NCBI Taxonomy" id="549"/>
    <lineage>
        <taxon>Bacteria</taxon>
        <taxon>Pseudomonadati</taxon>
        <taxon>Pseudomonadota</taxon>
        <taxon>Gammaproteobacteria</taxon>
        <taxon>Enterobacterales</taxon>
        <taxon>Erwiniaceae</taxon>
        <taxon>Pantoea</taxon>
        <taxon>Pantoea agglomerans group</taxon>
    </lineage>
</organism>
<dbReference type="GO" id="GO:0016740">
    <property type="term" value="F:transferase activity"/>
    <property type="evidence" value="ECO:0007669"/>
    <property type="project" value="UniProtKB-KW"/>
</dbReference>
<dbReference type="PROSITE" id="PS50006">
    <property type="entry name" value="FHA_DOMAIN"/>
    <property type="match status" value="1"/>
</dbReference>
<reference evidence="2 3" key="1">
    <citation type="submission" date="2019-11" db="EMBL/GenBank/DDBJ databases">
        <title>Draft Genome Sequence of Plant Growth-Promoting Rhizosphere-Associated Bacteria.</title>
        <authorList>
            <person name="Vasilyev I.Y."/>
            <person name="Radchenko V."/>
            <person name="Ilnitskaya E.V."/>
        </authorList>
    </citation>
    <scope>NUCLEOTIDE SEQUENCE [LARGE SCALE GENOMIC DNA]</scope>
    <source>
        <strain evidence="2 3">VRA_MhP_f</strain>
    </source>
</reference>
<sequence>MAYSVNAAFSTLMKDFVNLEPDASRSGKVSRDWLVDNQILNFPENDDKFPLLYPEPKMWFGSFSRKTKIRELDDIDLMIIMHAERSFYSQLDNTFFLSPGENSRYLNYTDSSGSYINSRRVVNKFVSSLSAVWQYASADSKRQGEAATLKLKSYSWNFDIVPAFMTAPDAHGETFYLIPDGDGNWKRTDPRIDKERTTRLNQKHDAKMLNIIRLVKYWKRKRAVPAINSYVLETILLNRYDLLFEGGIRVYIDEEFPHVLRDLAFAILHPVYDHKNIQGDINGLTWEERLKIHEKATSDASLAEEAVALKFSDPVRSGKLWQQVLGRDFPVAEI</sequence>
<evidence type="ECO:0000313" key="2">
    <source>
        <dbReference type="EMBL" id="MSE13790.1"/>
    </source>
</evidence>
<dbReference type="Proteomes" id="UP000461948">
    <property type="component" value="Unassembled WGS sequence"/>
</dbReference>
<proteinExistence type="predicted"/>
<comment type="caution">
    <text evidence="2">The sequence shown here is derived from an EMBL/GenBank/DDBJ whole genome shotgun (WGS) entry which is preliminary data.</text>
</comment>
<accession>A0A7X2MIG2</accession>
<evidence type="ECO:0000259" key="1">
    <source>
        <dbReference type="PROSITE" id="PS50006"/>
    </source>
</evidence>